<evidence type="ECO:0000256" key="3">
    <source>
        <dbReference type="ARBA" id="ARBA00022833"/>
    </source>
</evidence>
<protein>
    <submittedName>
        <fullName evidence="6">Zinc finger protein</fullName>
    </submittedName>
</protein>
<evidence type="ECO:0000313" key="6">
    <source>
        <dbReference type="EMBL" id="MEE4546486.1"/>
    </source>
</evidence>
<dbReference type="EMBL" id="JAZEWV010000046">
    <property type="protein sequence ID" value="MEE4546486.1"/>
    <property type="molecule type" value="Genomic_DNA"/>
</dbReference>
<evidence type="ECO:0000256" key="4">
    <source>
        <dbReference type="SAM" id="MobiDB-lite"/>
    </source>
</evidence>
<organism evidence="6 7">
    <name type="scientific">Actinacidiphila polyblastidii</name>
    <dbReference type="NCBI Taxonomy" id="3110430"/>
    <lineage>
        <taxon>Bacteria</taxon>
        <taxon>Bacillati</taxon>
        <taxon>Actinomycetota</taxon>
        <taxon>Actinomycetes</taxon>
        <taxon>Kitasatosporales</taxon>
        <taxon>Streptomycetaceae</taxon>
        <taxon>Actinacidiphila</taxon>
    </lineage>
</organism>
<keyword evidence="3" id="KW-0862">Zinc</keyword>
<dbReference type="PROSITE" id="PS01358">
    <property type="entry name" value="ZF_RANBP2_1"/>
    <property type="match status" value="1"/>
</dbReference>
<name>A0ABU7PKW9_9ACTN</name>
<evidence type="ECO:0000256" key="2">
    <source>
        <dbReference type="ARBA" id="ARBA00022771"/>
    </source>
</evidence>
<dbReference type="InterPro" id="IPR036443">
    <property type="entry name" value="Znf_RanBP2_sf"/>
</dbReference>
<evidence type="ECO:0000256" key="1">
    <source>
        <dbReference type="ARBA" id="ARBA00022723"/>
    </source>
</evidence>
<keyword evidence="1" id="KW-0479">Metal-binding</keyword>
<dbReference type="Gene3D" id="4.10.1060.10">
    <property type="entry name" value="Zinc finger, RanBP2-type"/>
    <property type="match status" value="1"/>
</dbReference>
<dbReference type="PROSITE" id="PS50199">
    <property type="entry name" value="ZF_RANBP2_2"/>
    <property type="match status" value="1"/>
</dbReference>
<evidence type="ECO:0000259" key="5">
    <source>
        <dbReference type="PROSITE" id="PS50199"/>
    </source>
</evidence>
<proteinExistence type="predicted"/>
<gene>
    <name evidence="6" type="ORF">V2S66_31540</name>
</gene>
<sequence>MSETDPAGPWTCETCGTDNGPDDEHCQICDQWRNEQET</sequence>
<keyword evidence="7" id="KW-1185">Reference proteome</keyword>
<feature type="domain" description="RanBP2-type" evidence="5">
    <location>
        <begin position="6"/>
        <end position="35"/>
    </location>
</feature>
<reference evidence="6 7" key="1">
    <citation type="submission" date="2023-12" db="EMBL/GenBank/DDBJ databases">
        <title>Streptomyces sp. V4-01.</title>
        <authorList>
            <person name="Somphong A."/>
            <person name="Phongsopitanun W."/>
        </authorList>
    </citation>
    <scope>NUCLEOTIDE SEQUENCE [LARGE SCALE GENOMIC DNA]</scope>
    <source>
        <strain evidence="6 7">V4-01</strain>
    </source>
</reference>
<dbReference type="InterPro" id="IPR001876">
    <property type="entry name" value="Znf_RanBP2"/>
</dbReference>
<dbReference type="RefSeq" id="WP_330800186.1">
    <property type="nucleotide sequence ID" value="NZ_JAZEWV010000046.1"/>
</dbReference>
<keyword evidence="2" id="KW-0863">Zinc-finger</keyword>
<dbReference type="Pfam" id="PF00641">
    <property type="entry name" value="Zn_ribbon_RanBP"/>
    <property type="match status" value="1"/>
</dbReference>
<dbReference type="Proteomes" id="UP001344658">
    <property type="component" value="Unassembled WGS sequence"/>
</dbReference>
<dbReference type="SUPFAM" id="SSF90209">
    <property type="entry name" value="Ran binding protein zinc finger-like"/>
    <property type="match status" value="1"/>
</dbReference>
<feature type="region of interest" description="Disordered" evidence="4">
    <location>
        <begin position="1"/>
        <end position="21"/>
    </location>
</feature>
<comment type="caution">
    <text evidence="6">The sequence shown here is derived from an EMBL/GenBank/DDBJ whole genome shotgun (WGS) entry which is preliminary data.</text>
</comment>
<accession>A0ABU7PKW9</accession>
<evidence type="ECO:0000313" key="7">
    <source>
        <dbReference type="Proteomes" id="UP001344658"/>
    </source>
</evidence>